<dbReference type="InterPro" id="IPR013766">
    <property type="entry name" value="Thioredoxin_domain"/>
</dbReference>
<name>U2QAA4_9BACT</name>
<keyword evidence="3" id="KW-1015">Disulfide bond</keyword>
<dbReference type="InterPro" id="IPR050553">
    <property type="entry name" value="Thioredoxin_ResA/DsbE_sf"/>
</dbReference>
<evidence type="ECO:0000313" key="6">
    <source>
        <dbReference type="EMBL" id="ERK38258.1"/>
    </source>
</evidence>
<dbReference type="Gene3D" id="3.40.30.10">
    <property type="entry name" value="Glutaredoxin"/>
    <property type="match status" value="1"/>
</dbReference>
<dbReference type="PANTHER" id="PTHR42852:SF6">
    <property type="entry name" value="THIOL:DISULFIDE INTERCHANGE PROTEIN DSBE"/>
    <property type="match status" value="1"/>
</dbReference>
<comment type="caution">
    <text evidence="6">The sequence shown here is derived from an EMBL/GenBank/DDBJ whole genome shotgun (WGS) entry which is preliminary data.</text>
</comment>
<evidence type="ECO:0000256" key="1">
    <source>
        <dbReference type="ARBA" id="ARBA00004196"/>
    </source>
</evidence>
<dbReference type="GO" id="GO:0004601">
    <property type="term" value="F:peroxidase activity"/>
    <property type="evidence" value="ECO:0007669"/>
    <property type="project" value="UniProtKB-KW"/>
</dbReference>
<accession>U2QAA4</accession>
<dbReference type="PANTHER" id="PTHR42852">
    <property type="entry name" value="THIOL:DISULFIDE INTERCHANGE PROTEIN DSBE"/>
    <property type="match status" value="1"/>
</dbReference>
<protein>
    <submittedName>
        <fullName evidence="6">Glutathione peroxidase</fullName>
    </submittedName>
</protein>
<dbReference type="AlphaFoldDB" id="U2QAA4"/>
<dbReference type="Pfam" id="PF00578">
    <property type="entry name" value="AhpC-TSA"/>
    <property type="match status" value="1"/>
</dbReference>
<dbReference type="PATRIC" id="fig|1115809.3.peg.2461"/>
<evidence type="ECO:0000256" key="4">
    <source>
        <dbReference type="ARBA" id="ARBA00023284"/>
    </source>
</evidence>
<dbReference type="GO" id="GO:0030313">
    <property type="term" value="C:cell envelope"/>
    <property type="evidence" value="ECO:0007669"/>
    <property type="project" value="UniProtKB-SubCell"/>
</dbReference>
<proteinExistence type="predicted"/>
<dbReference type="RefSeq" id="WP_021590726.1">
    <property type="nucleotide sequence ID" value="NZ_AWEY01000043.1"/>
</dbReference>
<dbReference type="GO" id="GO:0017004">
    <property type="term" value="P:cytochrome complex assembly"/>
    <property type="evidence" value="ECO:0007669"/>
    <property type="project" value="UniProtKB-KW"/>
</dbReference>
<keyword evidence="6" id="KW-0560">Oxidoreductase</keyword>
<organism evidence="6 7">
    <name type="scientific">Segatella baroniae F0067</name>
    <dbReference type="NCBI Taxonomy" id="1115809"/>
    <lineage>
        <taxon>Bacteria</taxon>
        <taxon>Pseudomonadati</taxon>
        <taxon>Bacteroidota</taxon>
        <taxon>Bacteroidia</taxon>
        <taxon>Bacteroidales</taxon>
        <taxon>Prevotellaceae</taxon>
        <taxon>Segatella</taxon>
    </lineage>
</organism>
<evidence type="ECO:0000256" key="3">
    <source>
        <dbReference type="ARBA" id="ARBA00023157"/>
    </source>
</evidence>
<dbReference type="SUPFAM" id="SSF52833">
    <property type="entry name" value="Thioredoxin-like"/>
    <property type="match status" value="1"/>
</dbReference>
<evidence type="ECO:0000256" key="2">
    <source>
        <dbReference type="ARBA" id="ARBA00022748"/>
    </source>
</evidence>
<keyword evidence="2" id="KW-0201">Cytochrome c-type biogenesis</keyword>
<comment type="subcellular location">
    <subcellularLocation>
        <location evidence="1">Cell envelope</location>
    </subcellularLocation>
</comment>
<dbReference type="EMBL" id="AWEY01000043">
    <property type="protein sequence ID" value="ERK38258.1"/>
    <property type="molecule type" value="Genomic_DNA"/>
</dbReference>
<reference evidence="6 7" key="1">
    <citation type="submission" date="2013-08" db="EMBL/GenBank/DDBJ databases">
        <authorList>
            <person name="Durkin A.S."/>
            <person name="Haft D.R."/>
            <person name="McCorrison J."/>
            <person name="Torralba M."/>
            <person name="Gillis M."/>
            <person name="Haft D.H."/>
            <person name="Methe B."/>
            <person name="Sutton G."/>
            <person name="Nelson K.E."/>
        </authorList>
    </citation>
    <scope>NUCLEOTIDE SEQUENCE [LARGE SCALE GENOMIC DNA]</scope>
    <source>
        <strain evidence="6 7">F0067</strain>
    </source>
</reference>
<keyword evidence="4" id="KW-0676">Redox-active center</keyword>
<dbReference type="PROSITE" id="PS51352">
    <property type="entry name" value="THIOREDOXIN_2"/>
    <property type="match status" value="1"/>
</dbReference>
<dbReference type="InterPro" id="IPR036249">
    <property type="entry name" value="Thioredoxin-like_sf"/>
</dbReference>
<dbReference type="Proteomes" id="UP000016648">
    <property type="component" value="Unassembled WGS sequence"/>
</dbReference>
<evidence type="ECO:0000259" key="5">
    <source>
        <dbReference type="PROSITE" id="PS51352"/>
    </source>
</evidence>
<dbReference type="InterPro" id="IPR000866">
    <property type="entry name" value="AhpC/TSA"/>
</dbReference>
<gene>
    <name evidence="6" type="ORF">HMPREF9135_2262</name>
</gene>
<feature type="domain" description="Thioredoxin" evidence="5">
    <location>
        <begin position="247"/>
        <end position="384"/>
    </location>
</feature>
<keyword evidence="6" id="KW-0575">Peroxidase</keyword>
<evidence type="ECO:0000313" key="7">
    <source>
        <dbReference type="Proteomes" id="UP000016648"/>
    </source>
</evidence>
<dbReference type="CDD" id="cd02966">
    <property type="entry name" value="TlpA_like_family"/>
    <property type="match status" value="1"/>
</dbReference>
<sequence>METMKIKMAWLLTAFMWLSTISINAKTSDIRIKIALSDITDTIMVYPMNNIDKRWGVPLKTLPVKGVAIINMPLSEVTNLFIYGNRKSEDAQTSTMPLNIRVVGMPGEELEISGISTDYRISGSSFYKIYGEAVAQTLFRKDYQQMVKNYQTMHKQGVSQDSLKSYVEVTQKAMTQKKNTAIMNYIRTHPTSEAAILLLNELDIETFFKIDPLIAQTVKEGRLKGIYMSVKESYEKRKQKEEVAKRLTKGVPAPDFTLDDLNGQPFSLNSLRGKYVILDFWGSWCGWCIKGFPDMKTCYNKHKDKMEIVGIDCHDTEKQWKEAVSKHALPWLQVRNTDQTAVDVKYAISGYPTKVIIDSEGKIDRIIVGEDPKFYEYIDQLMSH</sequence>
<keyword evidence="7" id="KW-1185">Reference proteome</keyword>